<name>A0ABW7ZW68_9ACTN</name>
<protein>
    <submittedName>
        <fullName evidence="2">Uncharacterized protein</fullName>
    </submittedName>
</protein>
<sequence>MPRQCSCPASAGEPMVADSKAGRPVEPNEVTIDAGGRHASGRRFGMLADEYAAFGAALRSGWTEASPLPYEEFAVPYLEFRRALLEDCDRLGEHLRRSGDGQVVMAGINTMAEHAAEAGVEAAREGRAWA</sequence>
<dbReference type="RefSeq" id="WP_397018068.1">
    <property type="nucleotide sequence ID" value="NZ_JBITMB010000001.1"/>
</dbReference>
<proteinExistence type="predicted"/>
<organism evidence="2 3">
    <name type="scientific">Nonomuraea indica</name>
    <dbReference type="NCBI Taxonomy" id="1581193"/>
    <lineage>
        <taxon>Bacteria</taxon>
        <taxon>Bacillati</taxon>
        <taxon>Actinomycetota</taxon>
        <taxon>Actinomycetes</taxon>
        <taxon>Streptosporangiales</taxon>
        <taxon>Streptosporangiaceae</taxon>
        <taxon>Nonomuraea</taxon>
    </lineage>
</organism>
<evidence type="ECO:0000256" key="1">
    <source>
        <dbReference type="SAM" id="MobiDB-lite"/>
    </source>
</evidence>
<dbReference type="Proteomes" id="UP001612928">
    <property type="component" value="Unassembled WGS sequence"/>
</dbReference>
<evidence type="ECO:0000313" key="2">
    <source>
        <dbReference type="EMBL" id="MFI7438535.1"/>
    </source>
</evidence>
<reference evidence="2 3" key="1">
    <citation type="submission" date="2024-10" db="EMBL/GenBank/DDBJ databases">
        <title>The Natural Products Discovery Center: Release of the First 8490 Sequenced Strains for Exploring Actinobacteria Biosynthetic Diversity.</title>
        <authorList>
            <person name="Kalkreuter E."/>
            <person name="Kautsar S.A."/>
            <person name="Yang D."/>
            <person name="Bader C.D."/>
            <person name="Teijaro C.N."/>
            <person name="Fluegel L."/>
            <person name="Davis C.M."/>
            <person name="Simpson J.R."/>
            <person name="Lauterbach L."/>
            <person name="Steele A.D."/>
            <person name="Gui C."/>
            <person name="Meng S."/>
            <person name="Li G."/>
            <person name="Viehrig K."/>
            <person name="Ye F."/>
            <person name="Su P."/>
            <person name="Kiefer A.F."/>
            <person name="Nichols A."/>
            <person name="Cepeda A.J."/>
            <person name="Yan W."/>
            <person name="Fan B."/>
            <person name="Jiang Y."/>
            <person name="Adhikari A."/>
            <person name="Zheng C.-J."/>
            <person name="Schuster L."/>
            <person name="Cowan T.M."/>
            <person name="Smanski M.J."/>
            <person name="Chevrette M.G."/>
            <person name="De Carvalho L.P.S."/>
            <person name="Shen B."/>
        </authorList>
    </citation>
    <scope>NUCLEOTIDE SEQUENCE [LARGE SCALE GENOMIC DNA]</scope>
    <source>
        <strain evidence="2 3">NPDC049503</strain>
    </source>
</reference>
<keyword evidence="3" id="KW-1185">Reference proteome</keyword>
<feature type="region of interest" description="Disordered" evidence="1">
    <location>
        <begin position="1"/>
        <end position="36"/>
    </location>
</feature>
<dbReference type="EMBL" id="JBITMB010000001">
    <property type="protein sequence ID" value="MFI7438535.1"/>
    <property type="molecule type" value="Genomic_DNA"/>
</dbReference>
<gene>
    <name evidence="2" type="ORF">ACIBP5_01050</name>
</gene>
<comment type="caution">
    <text evidence="2">The sequence shown here is derived from an EMBL/GenBank/DDBJ whole genome shotgun (WGS) entry which is preliminary data.</text>
</comment>
<accession>A0ABW7ZW68</accession>
<evidence type="ECO:0000313" key="3">
    <source>
        <dbReference type="Proteomes" id="UP001612928"/>
    </source>
</evidence>